<protein>
    <submittedName>
        <fullName evidence="2">Histidine kinase</fullName>
    </submittedName>
</protein>
<evidence type="ECO:0000259" key="1">
    <source>
        <dbReference type="PROSITE" id="PS51833"/>
    </source>
</evidence>
<keyword evidence="2" id="KW-0808">Transferase</keyword>
<feature type="non-terminal residue" evidence="2">
    <location>
        <position position="1"/>
    </location>
</feature>
<sequence>LLRDHQLAQAQHEAGQDPQQAWLAGFMLRLGELVIAQKLPERIDEIERLPHLAGGRWEREQSMLGFTEASVTAELARRWDFPQPIARALETASAPLDAEPFCRLGGLLHLATLLAELALDEHKSSQDAIGALPPDLVGALQLDPQWLIDHMPEVSSFIDTPVQA</sequence>
<reference evidence="2 3" key="1">
    <citation type="journal article" date="2016" name="Front. Microbiol.">
        <title>Genomic Resource of Rice Seed Associated Bacteria.</title>
        <authorList>
            <person name="Midha S."/>
            <person name="Bansal K."/>
            <person name="Sharma S."/>
            <person name="Kumar N."/>
            <person name="Patil P.P."/>
            <person name="Chaudhry V."/>
            <person name="Patil P.B."/>
        </authorList>
    </citation>
    <scope>NUCLEOTIDE SEQUENCE [LARGE SCALE GENOMIC DNA]</scope>
    <source>
        <strain evidence="2 3">NS331</strain>
    </source>
</reference>
<dbReference type="SUPFAM" id="SSF109604">
    <property type="entry name" value="HD-domain/PDEase-like"/>
    <property type="match status" value="1"/>
</dbReference>
<dbReference type="InterPro" id="IPR013976">
    <property type="entry name" value="HDOD"/>
</dbReference>
<keyword evidence="3" id="KW-1185">Reference proteome</keyword>
<keyword evidence="2" id="KW-0418">Kinase</keyword>
<gene>
    <name evidence="2" type="ORF">NS331_24645</name>
</gene>
<organism evidence="2 3">
    <name type="scientific">Pseudacidovorax intermedius</name>
    <dbReference type="NCBI Taxonomy" id="433924"/>
    <lineage>
        <taxon>Bacteria</taxon>
        <taxon>Pseudomonadati</taxon>
        <taxon>Pseudomonadota</taxon>
        <taxon>Betaproteobacteria</taxon>
        <taxon>Burkholderiales</taxon>
        <taxon>Comamonadaceae</taxon>
        <taxon>Pseudacidovorax</taxon>
    </lineage>
</organism>
<evidence type="ECO:0000313" key="2">
    <source>
        <dbReference type="EMBL" id="KTT11850.1"/>
    </source>
</evidence>
<dbReference type="AlphaFoldDB" id="A0A147GLF0"/>
<dbReference type="Pfam" id="PF08668">
    <property type="entry name" value="HDOD"/>
    <property type="match status" value="1"/>
</dbReference>
<comment type="caution">
    <text evidence="2">The sequence shown here is derived from an EMBL/GenBank/DDBJ whole genome shotgun (WGS) entry which is preliminary data.</text>
</comment>
<dbReference type="OrthoDB" id="9770715at2"/>
<accession>A0A147GLF0</accession>
<dbReference type="Gene3D" id="1.10.3210.10">
    <property type="entry name" value="Hypothetical protein af1432"/>
    <property type="match status" value="1"/>
</dbReference>
<feature type="domain" description="HDOD" evidence="1">
    <location>
        <begin position="1"/>
        <end position="95"/>
    </location>
</feature>
<name>A0A147GLF0_9BURK</name>
<proteinExistence type="predicted"/>
<dbReference type="Proteomes" id="UP000072741">
    <property type="component" value="Unassembled WGS sequence"/>
</dbReference>
<dbReference type="EMBL" id="LDSL01000222">
    <property type="protein sequence ID" value="KTT11850.1"/>
    <property type="molecule type" value="Genomic_DNA"/>
</dbReference>
<dbReference type="GO" id="GO:0016301">
    <property type="term" value="F:kinase activity"/>
    <property type="evidence" value="ECO:0007669"/>
    <property type="project" value="UniProtKB-KW"/>
</dbReference>
<dbReference type="RefSeq" id="WP_153013040.1">
    <property type="nucleotide sequence ID" value="NZ_LDSL01000222.1"/>
</dbReference>
<evidence type="ECO:0000313" key="3">
    <source>
        <dbReference type="Proteomes" id="UP000072741"/>
    </source>
</evidence>
<dbReference type="PROSITE" id="PS51833">
    <property type="entry name" value="HDOD"/>
    <property type="match status" value="1"/>
</dbReference>